<gene>
    <name evidence="1" type="ORF">SAMN02910315_01143</name>
</gene>
<accession>A0A1G5W5B1</accession>
<organism evidence="1 2">
    <name type="scientific">Methanobrevibacter millerae</name>
    <dbReference type="NCBI Taxonomy" id="230361"/>
    <lineage>
        <taxon>Archaea</taxon>
        <taxon>Methanobacteriati</taxon>
        <taxon>Methanobacteriota</taxon>
        <taxon>Methanomada group</taxon>
        <taxon>Methanobacteria</taxon>
        <taxon>Methanobacteriales</taxon>
        <taxon>Methanobacteriaceae</taxon>
        <taxon>Methanobrevibacter</taxon>
    </lineage>
</organism>
<name>A0A1G5W5B1_9EURY</name>
<proteinExistence type="predicted"/>
<dbReference type="Proteomes" id="UP000323439">
    <property type="component" value="Unassembled WGS sequence"/>
</dbReference>
<dbReference type="AlphaFoldDB" id="A0A1G5W5B1"/>
<keyword evidence="2" id="KW-1185">Reference proteome</keyword>
<evidence type="ECO:0000313" key="2">
    <source>
        <dbReference type="Proteomes" id="UP000323439"/>
    </source>
</evidence>
<dbReference type="RefSeq" id="WP_149731712.1">
    <property type="nucleotide sequence ID" value="NZ_FMXB01000007.1"/>
</dbReference>
<dbReference type="EMBL" id="FMXB01000007">
    <property type="protein sequence ID" value="SDA52856.1"/>
    <property type="molecule type" value="Genomic_DNA"/>
</dbReference>
<reference evidence="1 2" key="1">
    <citation type="submission" date="2016-10" db="EMBL/GenBank/DDBJ databases">
        <authorList>
            <person name="Varghese N."/>
            <person name="Submissions S."/>
        </authorList>
    </citation>
    <scope>NUCLEOTIDE SEQUENCE [LARGE SCALE GENOMIC DNA]</scope>
    <source>
        <strain evidence="1 2">DSM 16643</strain>
    </source>
</reference>
<dbReference type="OrthoDB" id="383525at2157"/>
<dbReference type="PROSITE" id="PS51257">
    <property type="entry name" value="PROKAR_LIPOPROTEIN"/>
    <property type="match status" value="1"/>
</dbReference>
<sequence>MNYKGIAFLIVASFLLFGCAYASNGTDNFKVQAPYNHEFDASYYSLYFGQNQDCGVAIFKNVDDDAYPDHDNDKYDHLVHDDGREYITIDDDMKIAKNPDNTANFTDYDHAQHGAVEVVQVNNEQFIVVFWAKDSSNITTADLVAQLTQFNQDNGLQAIAF</sequence>
<protein>
    <submittedName>
        <fullName evidence="1">Uncharacterized protein</fullName>
    </submittedName>
</protein>
<evidence type="ECO:0000313" key="1">
    <source>
        <dbReference type="EMBL" id="SDA52856.1"/>
    </source>
</evidence>